<evidence type="ECO:0000313" key="2">
    <source>
        <dbReference type="EMBL" id="PQJ11812.1"/>
    </source>
</evidence>
<dbReference type="InterPro" id="IPR008620">
    <property type="entry name" value="FixH"/>
</dbReference>
<dbReference type="Proteomes" id="UP000239872">
    <property type="component" value="Unassembled WGS sequence"/>
</dbReference>
<accession>A0A2S7SY20</accession>
<name>A0A2S7SY20_9BACT</name>
<feature type="transmembrane region" description="Helical" evidence="1">
    <location>
        <begin position="6"/>
        <end position="26"/>
    </location>
</feature>
<comment type="caution">
    <text evidence="2">The sequence shown here is derived from an EMBL/GenBank/DDBJ whole genome shotgun (WGS) entry which is preliminary data.</text>
</comment>
<keyword evidence="1" id="KW-0472">Membrane</keyword>
<evidence type="ECO:0008006" key="4">
    <source>
        <dbReference type="Google" id="ProtNLM"/>
    </source>
</evidence>
<evidence type="ECO:0000256" key="1">
    <source>
        <dbReference type="SAM" id="Phobius"/>
    </source>
</evidence>
<keyword evidence="1" id="KW-0812">Transmembrane</keyword>
<dbReference type="RefSeq" id="WP_105038692.1">
    <property type="nucleotide sequence ID" value="NZ_PPSL01000002.1"/>
</dbReference>
<gene>
    <name evidence="2" type="ORF">CJD36_008435</name>
</gene>
<sequence>MKIGWGWKIGGLYGVFVVLIVGLVVASSRQKIDLVSKDYYKDEIAYQGVLDASKNQANLAGELSVHANASEVIIDFPAEFSKADLKGDVNFYSAANQDWDKNFTITTSNNKLVIPRTGLMPTKYTVKVRYSANGQNFYYEAELNLHTS</sequence>
<evidence type="ECO:0000313" key="3">
    <source>
        <dbReference type="Proteomes" id="UP000239872"/>
    </source>
</evidence>
<reference evidence="2 3" key="1">
    <citation type="submission" date="2018-01" db="EMBL/GenBank/DDBJ databases">
        <title>A novel member of the phylum Bacteroidetes isolated from glacier ice.</title>
        <authorList>
            <person name="Liu Q."/>
            <person name="Xin Y.-H."/>
        </authorList>
    </citation>
    <scope>NUCLEOTIDE SEQUENCE [LARGE SCALE GENOMIC DNA]</scope>
    <source>
        <strain evidence="2 3">RB1R16</strain>
    </source>
</reference>
<organism evidence="2 3">
    <name type="scientific">Flavipsychrobacter stenotrophus</name>
    <dbReference type="NCBI Taxonomy" id="2077091"/>
    <lineage>
        <taxon>Bacteria</taxon>
        <taxon>Pseudomonadati</taxon>
        <taxon>Bacteroidota</taxon>
        <taxon>Chitinophagia</taxon>
        <taxon>Chitinophagales</taxon>
        <taxon>Chitinophagaceae</taxon>
        <taxon>Flavipsychrobacter</taxon>
    </lineage>
</organism>
<proteinExistence type="predicted"/>
<keyword evidence="3" id="KW-1185">Reference proteome</keyword>
<protein>
    <recommendedName>
        <fullName evidence="4">Nitrogen fixation protein FixH</fullName>
    </recommendedName>
</protein>
<dbReference type="OrthoDB" id="1493774at2"/>
<dbReference type="AlphaFoldDB" id="A0A2S7SY20"/>
<keyword evidence="1" id="KW-1133">Transmembrane helix</keyword>
<dbReference type="EMBL" id="PPSL01000002">
    <property type="protein sequence ID" value="PQJ11812.1"/>
    <property type="molecule type" value="Genomic_DNA"/>
</dbReference>
<dbReference type="Pfam" id="PF05751">
    <property type="entry name" value="FixH"/>
    <property type="match status" value="1"/>
</dbReference>